<evidence type="ECO:0000313" key="2">
    <source>
        <dbReference type="EMBL" id="BAI96682.1"/>
    </source>
</evidence>
<protein>
    <recommendedName>
        <fullName evidence="1">DUF6915 domain-containing protein</fullName>
    </recommendedName>
</protein>
<dbReference type="Proteomes" id="UP000007753">
    <property type="component" value="Chromosome 1"/>
</dbReference>
<keyword evidence="3" id="KW-1185">Reference proteome</keyword>
<dbReference type="Pfam" id="PF21866">
    <property type="entry name" value="DUF6915"/>
    <property type="match status" value="2"/>
</dbReference>
<dbReference type="eggNOG" id="ENOG50333IF">
    <property type="taxonomic scope" value="Bacteria"/>
</dbReference>
<name>D4Z250_SPHIU</name>
<evidence type="ECO:0000259" key="1">
    <source>
        <dbReference type="Pfam" id="PF21866"/>
    </source>
</evidence>
<dbReference type="HOGENOM" id="CLU_709605_0_0_5"/>
<dbReference type="InterPro" id="IPR054061">
    <property type="entry name" value="DUF6915"/>
</dbReference>
<gene>
    <name evidence="2" type="ordered locus">SJA_C1-18480</name>
</gene>
<dbReference type="EMBL" id="AP010803">
    <property type="protein sequence ID" value="BAI96682.1"/>
    <property type="molecule type" value="Genomic_DNA"/>
</dbReference>
<feature type="domain" description="DUF6915" evidence="1">
    <location>
        <begin position="283"/>
        <end position="377"/>
    </location>
</feature>
<reference evidence="2 3" key="1">
    <citation type="journal article" date="2010" name="J. Bacteriol.">
        <title>Complete genome sequence of the representative gamma-hexachlorocyclohexane-degrading bacterium Sphingobium japonicum UT26.</title>
        <authorList>
            <person name="Nagata Y."/>
            <person name="Ohtsubo Y."/>
            <person name="Endo R."/>
            <person name="Ichikawa N."/>
            <person name="Ankai A."/>
            <person name="Oguchi A."/>
            <person name="Fukui S."/>
            <person name="Fujita N."/>
            <person name="Tsuda M."/>
        </authorList>
    </citation>
    <scope>NUCLEOTIDE SEQUENCE [LARGE SCALE GENOMIC DNA]</scope>
    <source>
        <strain evidence="3">DSM 16413 / CCM 7287 / MTCC 6362 / UT26 / NBRC 101211 / UT26S</strain>
    </source>
</reference>
<dbReference type="AlphaFoldDB" id="D4Z250"/>
<feature type="domain" description="DUF6915" evidence="1">
    <location>
        <begin position="171"/>
        <end position="272"/>
    </location>
</feature>
<organism evidence="2 3">
    <name type="scientific">Sphingobium indicum (strain DSM 16413 / CCM 7287 / MTCC 6362 / UT26 / NBRC 101211 / UT26S)</name>
    <name type="common">Sphingobium japonicum</name>
    <dbReference type="NCBI Taxonomy" id="452662"/>
    <lineage>
        <taxon>Bacteria</taxon>
        <taxon>Pseudomonadati</taxon>
        <taxon>Pseudomonadota</taxon>
        <taxon>Alphaproteobacteria</taxon>
        <taxon>Sphingomonadales</taxon>
        <taxon>Sphingomonadaceae</taxon>
        <taxon>Sphingobium</taxon>
    </lineage>
</organism>
<dbReference type="STRING" id="452662.SJA_C1-18480"/>
<proteinExistence type="predicted"/>
<dbReference type="KEGG" id="sjp:SJA_C1-18480"/>
<sequence length="389" mass="43279">MRFVIASGAITASAEAVTHRSCRSEKVNNTRPPWSFSFTGSLAHLCHFGLANFAHLATGLRRTTFTRWFVPFLKISRPDAIRSRQAISRPIARKCGGQATMRGARHRFHSNMHVPFGPSTDRLCREAPLMISTHGARSPDSTKSSTDFSWRSALRTSPTLVNLFPPREISMNPFDHARSSVSIHGGVTEDYQAVHDWLDASKATQCHFTHRALRHHVEGIGLAAELFGPTILNADGVTVPTDAIARQHVEEDCYGVISAADWLDDFQVPDWLPLSVPSADELADWSARRFGGSPSAYQPLHAWLLQTQDWVSDTRHLVFRHQAFGIFEAEGRFGHAIRQGTRTVPTRVVAEQHVRTVIGRIPAATDFLRRIKGQRWMLQAASPASLGLD</sequence>
<evidence type="ECO:0000313" key="3">
    <source>
        <dbReference type="Proteomes" id="UP000007753"/>
    </source>
</evidence>
<accession>D4Z250</accession>